<dbReference type="AlphaFoldDB" id="A0AAN5CAK7"/>
<dbReference type="Proteomes" id="UP001328107">
    <property type="component" value="Unassembled WGS sequence"/>
</dbReference>
<reference evidence="3" key="1">
    <citation type="submission" date="2022-10" db="EMBL/GenBank/DDBJ databases">
        <title>Genome assembly of Pristionchus species.</title>
        <authorList>
            <person name="Yoshida K."/>
            <person name="Sommer R.J."/>
        </authorList>
    </citation>
    <scope>NUCLEOTIDE SEQUENCE [LARGE SCALE GENOMIC DNA]</scope>
    <source>
        <strain evidence="3">RS5460</strain>
    </source>
</reference>
<sequence>MDGSLYEFSKEKESGQDIGKDKMEESDESVKKETKKKERKTNVDITYRAMSEISEGDYGVRSLYKATCRRIYEVASVKTPLSQWKTILRKFEKSEERLVEGEKFLDMLYHSNGNMNAEIRTKEIRKVIKGITTRIFLSRLASFKKKSVMRRNEDVKSRTIKIGSPTQEKLEKEVDNIYESVIEILDGEKGLRNLFRAVYRKLREFAKIETSLSQWKSLMGKLEKSGEELMWEEEILEKIYHSMENMNVNVCQRAYMKLTRRIARRFLRAETLKMCSPIAQGQ</sequence>
<feature type="region of interest" description="Disordered" evidence="1">
    <location>
        <begin position="1"/>
        <end position="38"/>
    </location>
</feature>
<accession>A0AAN5CAK7</accession>
<gene>
    <name evidence="2" type="ORF">PMAYCL1PPCAC_14478</name>
</gene>
<organism evidence="2 3">
    <name type="scientific">Pristionchus mayeri</name>
    <dbReference type="NCBI Taxonomy" id="1317129"/>
    <lineage>
        <taxon>Eukaryota</taxon>
        <taxon>Metazoa</taxon>
        <taxon>Ecdysozoa</taxon>
        <taxon>Nematoda</taxon>
        <taxon>Chromadorea</taxon>
        <taxon>Rhabditida</taxon>
        <taxon>Rhabditina</taxon>
        <taxon>Diplogasteromorpha</taxon>
        <taxon>Diplogasteroidea</taxon>
        <taxon>Neodiplogasteridae</taxon>
        <taxon>Pristionchus</taxon>
    </lineage>
</organism>
<evidence type="ECO:0000313" key="2">
    <source>
        <dbReference type="EMBL" id="GMR44283.1"/>
    </source>
</evidence>
<protein>
    <submittedName>
        <fullName evidence="2">Uncharacterized protein</fullName>
    </submittedName>
</protein>
<feature type="compositionally biased region" description="Basic and acidic residues" evidence="1">
    <location>
        <begin position="8"/>
        <end position="38"/>
    </location>
</feature>
<proteinExistence type="predicted"/>
<keyword evidence="3" id="KW-1185">Reference proteome</keyword>
<evidence type="ECO:0000256" key="1">
    <source>
        <dbReference type="SAM" id="MobiDB-lite"/>
    </source>
</evidence>
<name>A0AAN5CAK7_9BILA</name>
<comment type="caution">
    <text evidence="2">The sequence shown here is derived from an EMBL/GenBank/DDBJ whole genome shotgun (WGS) entry which is preliminary data.</text>
</comment>
<evidence type="ECO:0000313" key="3">
    <source>
        <dbReference type="Proteomes" id="UP001328107"/>
    </source>
</evidence>
<dbReference type="EMBL" id="BTRK01000003">
    <property type="protein sequence ID" value="GMR44283.1"/>
    <property type="molecule type" value="Genomic_DNA"/>
</dbReference>